<evidence type="ECO:0008006" key="4">
    <source>
        <dbReference type="Google" id="ProtNLM"/>
    </source>
</evidence>
<dbReference type="AlphaFoldDB" id="A0A918GLB5"/>
<proteinExistence type="predicted"/>
<reference evidence="2" key="1">
    <citation type="journal article" date="2014" name="Int. J. Syst. Evol. Microbiol.">
        <title>Complete genome sequence of Corynebacterium casei LMG S-19264T (=DSM 44701T), isolated from a smear-ripened cheese.</title>
        <authorList>
            <consortium name="US DOE Joint Genome Institute (JGI-PGF)"/>
            <person name="Walter F."/>
            <person name="Albersmeier A."/>
            <person name="Kalinowski J."/>
            <person name="Ruckert C."/>
        </authorList>
    </citation>
    <scope>NUCLEOTIDE SEQUENCE</scope>
    <source>
        <strain evidence="2">JCM 3276</strain>
    </source>
</reference>
<feature type="chain" id="PRO_5037656240" description="Secreted protein" evidence="1">
    <location>
        <begin position="26"/>
        <end position="81"/>
    </location>
</feature>
<dbReference type="EMBL" id="BMRB01000003">
    <property type="protein sequence ID" value="GGS41147.1"/>
    <property type="molecule type" value="Genomic_DNA"/>
</dbReference>
<comment type="caution">
    <text evidence="2">The sequence shown here is derived from an EMBL/GenBank/DDBJ whole genome shotgun (WGS) entry which is preliminary data.</text>
</comment>
<evidence type="ECO:0000313" key="3">
    <source>
        <dbReference type="Proteomes" id="UP000660680"/>
    </source>
</evidence>
<name>A0A918GLB5_9PSEU</name>
<keyword evidence="3" id="KW-1185">Reference proteome</keyword>
<reference evidence="2" key="2">
    <citation type="submission" date="2020-09" db="EMBL/GenBank/DDBJ databases">
        <authorList>
            <person name="Sun Q."/>
            <person name="Ohkuma M."/>
        </authorList>
    </citation>
    <scope>NUCLEOTIDE SEQUENCE</scope>
    <source>
        <strain evidence="2">JCM 3276</strain>
    </source>
</reference>
<accession>A0A918GLB5</accession>
<protein>
    <recommendedName>
        <fullName evidence="4">Secreted protein</fullName>
    </recommendedName>
</protein>
<feature type="signal peptide" evidence="1">
    <location>
        <begin position="1"/>
        <end position="25"/>
    </location>
</feature>
<evidence type="ECO:0000313" key="2">
    <source>
        <dbReference type="EMBL" id="GGS41147.1"/>
    </source>
</evidence>
<dbReference type="Proteomes" id="UP000660680">
    <property type="component" value="Unassembled WGS sequence"/>
</dbReference>
<evidence type="ECO:0000256" key="1">
    <source>
        <dbReference type="SAM" id="SignalP"/>
    </source>
</evidence>
<organism evidence="2 3">
    <name type="scientific">Actinokineospora fastidiosa</name>
    <dbReference type="NCBI Taxonomy" id="1816"/>
    <lineage>
        <taxon>Bacteria</taxon>
        <taxon>Bacillati</taxon>
        <taxon>Actinomycetota</taxon>
        <taxon>Actinomycetes</taxon>
        <taxon>Pseudonocardiales</taxon>
        <taxon>Pseudonocardiaceae</taxon>
        <taxon>Actinokineospora</taxon>
    </lineage>
</organism>
<gene>
    <name evidence="2" type="ORF">GCM10010171_39700</name>
</gene>
<sequence length="81" mass="9096">MFGKTWITAAMTAALALPTSVSAIADAEPSAQPRRLMCDTFYGSYWTRQDCETVGYSGLGTSWWAYQCEEDWAGWSLYVCY</sequence>
<keyword evidence="1" id="KW-0732">Signal</keyword>